<dbReference type="EMBL" id="CP092109">
    <property type="protein sequence ID" value="UWZ80533.1"/>
    <property type="molecule type" value="Genomic_DNA"/>
</dbReference>
<dbReference type="RefSeq" id="WP_260748889.1">
    <property type="nucleotide sequence ID" value="NZ_CP092109.1"/>
</dbReference>
<accession>A0ABY5ZN47</accession>
<sequence length="213" mass="23850">MARTILVVLCALLILTGCGVKIVPQPLPGAQIDLSDGSVTQQVDGMSLTLRVQDLEVRPYQMVDNLTSFWVAFDNGSNQGIPLAMDGFYLVDGQGNQKRPVTPSQVHEMIARDSFYLIPYPFVGFYYLQDAVRVSRAADFDSSLPYFPQRFPQDLYTQALPEGVVLPGTRVSGLIYFVADLTRMESFELRYYLPGTPLSQDADFRFPFSVEKN</sequence>
<evidence type="ECO:0000313" key="1">
    <source>
        <dbReference type="EMBL" id="UWZ80533.1"/>
    </source>
</evidence>
<gene>
    <name evidence="1" type="ORF">L9S41_03820</name>
</gene>
<dbReference type="Proteomes" id="UP001060414">
    <property type="component" value="Chromosome"/>
</dbReference>
<evidence type="ECO:0008006" key="3">
    <source>
        <dbReference type="Google" id="ProtNLM"/>
    </source>
</evidence>
<protein>
    <recommendedName>
        <fullName evidence="3">Lipoprotein</fullName>
    </recommendedName>
</protein>
<name>A0ABY5ZN47_9BACT</name>
<organism evidence="1 2">
    <name type="scientific">Geoalkalibacter halelectricus</name>
    <dbReference type="NCBI Taxonomy" id="2847045"/>
    <lineage>
        <taxon>Bacteria</taxon>
        <taxon>Pseudomonadati</taxon>
        <taxon>Thermodesulfobacteriota</taxon>
        <taxon>Desulfuromonadia</taxon>
        <taxon>Desulfuromonadales</taxon>
        <taxon>Geoalkalibacteraceae</taxon>
        <taxon>Geoalkalibacter</taxon>
    </lineage>
</organism>
<dbReference type="PROSITE" id="PS51257">
    <property type="entry name" value="PROKAR_LIPOPROTEIN"/>
    <property type="match status" value="1"/>
</dbReference>
<proteinExistence type="predicted"/>
<evidence type="ECO:0000313" key="2">
    <source>
        <dbReference type="Proteomes" id="UP001060414"/>
    </source>
</evidence>
<reference evidence="1" key="1">
    <citation type="journal article" date="2022" name="Environ. Microbiol.">
        <title>Geoalkalibacter halelectricus SAP #1 sp. nov. possessing extracellular electron transfer and mineral#reducing capabilities from a haloalkaline environment.</title>
        <authorList>
            <person name="Yadav S."/>
            <person name="Singh R."/>
            <person name="Sundharam S.S."/>
            <person name="Chaudhary S."/>
            <person name="Krishnamurthi S."/>
            <person name="Patil S.A."/>
        </authorList>
    </citation>
    <scope>NUCLEOTIDE SEQUENCE</scope>
    <source>
        <strain evidence="1">SAP-1</strain>
    </source>
</reference>
<keyword evidence="2" id="KW-1185">Reference proteome</keyword>